<dbReference type="GeneID" id="14494694"/>
<evidence type="ECO:0000256" key="7">
    <source>
        <dbReference type="ARBA" id="ARBA00022694"/>
    </source>
</evidence>
<dbReference type="STRING" id="1071380.I2GYS8"/>
<comment type="subcellular location">
    <subcellularLocation>
        <location evidence="2">Cytoplasm</location>
    </subcellularLocation>
    <subcellularLocation>
        <location evidence="1">Nucleus</location>
    </subcellularLocation>
</comment>
<dbReference type="InParanoid" id="I2GYS8"/>
<dbReference type="GO" id="GO:0042802">
    <property type="term" value="F:identical protein binding"/>
    <property type="evidence" value="ECO:0007669"/>
    <property type="project" value="EnsemblFungi"/>
</dbReference>
<name>I2GYS8_HENB6</name>
<comment type="pathway">
    <text evidence="3">tRNA modification; 5-methoxycarbonylmethyl-2-thiouridine-tRNA biosynthesis.</text>
</comment>
<dbReference type="RefSeq" id="XP_004178799.1">
    <property type="nucleotide sequence ID" value="XM_004178751.1"/>
</dbReference>
<feature type="compositionally biased region" description="Polar residues" evidence="9">
    <location>
        <begin position="21"/>
        <end position="30"/>
    </location>
</feature>
<dbReference type="InterPro" id="IPR027417">
    <property type="entry name" value="P-loop_NTPase"/>
</dbReference>
<reference evidence="10 11" key="1">
    <citation type="journal article" date="2011" name="Proc. Natl. Acad. Sci. U.S.A.">
        <title>Evolutionary erosion of yeast sex chromosomes by mating-type switching accidents.</title>
        <authorList>
            <person name="Gordon J.L."/>
            <person name="Armisen D."/>
            <person name="Proux-Wera E."/>
            <person name="Oheigeartaigh S.S."/>
            <person name="Byrne K.P."/>
            <person name="Wolfe K.H."/>
        </authorList>
    </citation>
    <scope>NUCLEOTIDE SEQUENCE [LARGE SCALE GENOMIC DNA]</scope>
    <source>
        <strain evidence="11">ATCC 34711 / CBS 6284 / DSM 70876 / NBRC 10599 / NRRL Y-10934 / UCD 77-7</strain>
    </source>
</reference>
<dbReference type="UniPathway" id="UPA00988"/>
<dbReference type="GO" id="GO:0008023">
    <property type="term" value="C:transcription elongation factor complex"/>
    <property type="evidence" value="ECO:0007669"/>
    <property type="project" value="TreeGrafter"/>
</dbReference>
<evidence type="ECO:0000256" key="5">
    <source>
        <dbReference type="ARBA" id="ARBA00020265"/>
    </source>
</evidence>
<dbReference type="AlphaFoldDB" id="I2GYS8"/>
<dbReference type="PANTHER" id="PTHR12896:SF1">
    <property type="entry name" value="ELONGATOR COMPLEX PROTEIN 4"/>
    <property type="match status" value="1"/>
</dbReference>
<dbReference type="GO" id="GO:0000049">
    <property type="term" value="F:tRNA binding"/>
    <property type="evidence" value="ECO:0007669"/>
    <property type="project" value="EnsemblFungi"/>
</dbReference>
<dbReference type="OrthoDB" id="289162at2759"/>
<keyword evidence="8" id="KW-0539">Nucleus</keyword>
<keyword evidence="11" id="KW-1185">Reference proteome</keyword>
<dbReference type="EMBL" id="HE806317">
    <property type="protein sequence ID" value="CCH59280.1"/>
    <property type="molecule type" value="Genomic_DNA"/>
</dbReference>
<comment type="similarity">
    <text evidence="4">Belongs to the ELP4 family.</text>
</comment>
<keyword evidence="6" id="KW-0963">Cytoplasm</keyword>
<evidence type="ECO:0000256" key="9">
    <source>
        <dbReference type="SAM" id="MobiDB-lite"/>
    </source>
</evidence>
<feature type="region of interest" description="Disordered" evidence="9">
    <location>
        <begin position="1"/>
        <end position="113"/>
    </location>
</feature>
<accession>I2GYS8</accession>
<dbReference type="KEGG" id="tbl:TBLA_0B04430"/>
<dbReference type="GO" id="GO:0002098">
    <property type="term" value="P:tRNA wobble uridine modification"/>
    <property type="evidence" value="ECO:0007669"/>
    <property type="project" value="EnsemblFungi"/>
</dbReference>
<dbReference type="GO" id="GO:0016887">
    <property type="term" value="F:ATP hydrolysis activity"/>
    <property type="evidence" value="ECO:0007669"/>
    <property type="project" value="EnsemblFungi"/>
</dbReference>
<dbReference type="Proteomes" id="UP000002866">
    <property type="component" value="Chromosome 2"/>
</dbReference>
<dbReference type="GO" id="GO:0006357">
    <property type="term" value="P:regulation of transcription by RNA polymerase II"/>
    <property type="evidence" value="ECO:0007669"/>
    <property type="project" value="EnsemblFungi"/>
</dbReference>
<protein>
    <recommendedName>
        <fullName evidence="5">Elongator complex protein 4</fullName>
    </recommendedName>
</protein>
<feature type="compositionally biased region" description="Polar residues" evidence="9">
    <location>
        <begin position="463"/>
        <end position="473"/>
    </location>
</feature>
<gene>
    <name evidence="10" type="primary">TBLA0B04430</name>
    <name evidence="10" type="ORF">TBLA_0B04430</name>
</gene>
<evidence type="ECO:0000256" key="2">
    <source>
        <dbReference type="ARBA" id="ARBA00004496"/>
    </source>
</evidence>
<dbReference type="OMA" id="NTTMWDD"/>
<dbReference type="CDD" id="cd19494">
    <property type="entry name" value="Elp4"/>
    <property type="match status" value="1"/>
</dbReference>
<feature type="region of interest" description="Disordered" evidence="9">
    <location>
        <begin position="450"/>
        <end position="485"/>
    </location>
</feature>
<evidence type="ECO:0000256" key="8">
    <source>
        <dbReference type="ARBA" id="ARBA00023242"/>
    </source>
</evidence>
<evidence type="ECO:0000256" key="6">
    <source>
        <dbReference type="ARBA" id="ARBA00022490"/>
    </source>
</evidence>
<dbReference type="HOGENOM" id="CLU_040685_0_0_1"/>
<dbReference type="GO" id="GO:0033588">
    <property type="term" value="C:elongator holoenzyme complex"/>
    <property type="evidence" value="ECO:0007669"/>
    <property type="project" value="EnsemblFungi"/>
</dbReference>
<evidence type="ECO:0000256" key="4">
    <source>
        <dbReference type="ARBA" id="ARBA00007573"/>
    </source>
</evidence>
<sequence>MSFRKRSEVVNTRGPGLQNARGPTQDSIQNARGIPANTRGMPVNARSPVPARGPQLNTSRGRNVPSLNNNNPSFRGRLSQRMSNMNINDDSNSHLNNHPGIRPSPATSQLTTSTGCNDLDSLLGHMGLPLGNSLLIEEIGTTDFNSVLCKLFASQGIIHNRLKNGNSQQESNTHVIVLSLNKMWGKELPGTYKGSKKDIKKQNIANEQSKISVSNLNEQSSTPSRYKDLKIAWRYGLKDEIGQKNSKSTNQDSTEYKDYNHQFDITSRLIPTPTSDEITYIPTNIPVSSILTQLTNAIDKNPTKLIRIIIPSLMHPSMYSPNYFKLTEIIPLLHGIKSIIKQNESRCVLLASCFTNLLQSSISSSKLLLNQIQSIFDSIVLLEPFQQEMIQLLEKSYKTQPNKIQHGLIHILKLPAFSEKGEMCVSRSEYAFRNGRKNFEIEEWGIPVEDVEEDENKDNNVDSSASNIGNPNNKPKKSTKVDLEF</sequence>
<proteinExistence type="inferred from homology"/>
<dbReference type="PANTHER" id="PTHR12896">
    <property type="entry name" value="PAX6 NEIGHBOR PROTEIN PAXNEB"/>
    <property type="match status" value="1"/>
</dbReference>
<feature type="compositionally biased region" description="Polar residues" evidence="9">
    <location>
        <begin position="55"/>
        <end position="73"/>
    </location>
</feature>
<evidence type="ECO:0000313" key="11">
    <source>
        <dbReference type="Proteomes" id="UP000002866"/>
    </source>
</evidence>
<organism evidence="10 11">
    <name type="scientific">Henningerozyma blattae (strain ATCC 34711 / CBS 6284 / DSM 70876 / NBRC 10599 / NRRL Y-10934 / UCD 77-7)</name>
    <name type="common">Yeast</name>
    <name type="synonym">Tetrapisispora blattae</name>
    <dbReference type="NCBI Taxonomy" id="1071380"/>
    <lineage>
        <taxon>Eukaryota</taxon>
        <taxon>Fungi</taxon>
        <taxon>Dikarya</taxon>
        <taxon>Ascomycota</taxon>
        <taxon>Saccharomycotina</taxon>
        <taxon>Saccharomycetes</taxon>
        <taxon>Saccharomycetales</taxon>
        <taxon>Saccharomycetaceae</taxon>
        <taxon>Henningerozyma</taxon>
    </lineage>
</organism>
<evidence type="ECO:0000313" key="10">
    <source>
        <dbReference type="EMBL" id="CCH59280.1"/>
    </source>
</evidence>
<dbReference type="FunCoup" id="I2GYS8">
    <property type="interactions" value="902"/>
</dbReference>
<dbReference type="eggNOG" id="KOG3949">
    <property type="taxonomic scope" value="Eukaryota"/>
</dbReference>
<dbReference type="Gene3D" id="3.40.50.300">
    <property type="entry name" value="P-loop containing nucleotide triphosphate hydrolases"/>
    <property type="match status" value="1"/>
</dbReference>
<dbReference type="Pfam" id="PF05625">
    <property type="entry name" value="PAXNEB"/>
    <property type="match status" value="1"/>
</dbReference>
<keyword evidence="7" id="KW-0819">tRNA processing</keyword>
<dbReference type="GO" id="GO:0005737">
    <property type="term" value="C:cytoplasm"/>
    <property type="evidence" value="ECO:0007669"/>
    <property type="project" value="UniProtKB-SubCell"/>
</dbReference>
<evidence type="ECO:0000256" key="3">
    <source>
        <dbReference type="ARBA" id="ARBA00005043"/>
    </source>
</evidence>
<dbReference type="InterPro" id="IPR008728">
    <property type="entry name" value="Elongator_complex_protein_4"/>
</dbReference>
<evidence type="ECO:0000256" key="1">
    <source>
        <dbReference type="ARBA" id="ARBA00004123"/>
    </source>
</evidence>